<evidence type="ECO:0000313" key="2">
    <source>
        <dbReference type="Proteomes" id="UP000386225"/>
    </source>
</evidence>
<name>A0A5Q2U9L1_9CAUD</name>
<organism evidence="1 2">
    <name type="scientific">Ralstonia phage Reminis</name>
    <dbReference type="NCBI Taxonomy" id="2662139"/>
    <lineage>
        <taxon>Viruses</taxon>
        <taxon>Duplodnaviria</taxon>
        <taxon>Heunggongvirae</taxon>
        <taxon>Uroviricota</taxon>
        <taxon>Caudoviricetes</taxon>
        <taxon>Autographivirales</taxon>
        <taxon>Autographivirales incertae sedis</taxon>
        <taxon>Reminisvirus</taxon>
        <taxon>Reminisvirus reminis</taxon>
    </lineage>
</organism>
<accession>A0A5Q2U9L1</accession>
<proteinExistence type="predicted"/>
<protein>
    <submittedName>
        <fullName evidence="1">Internal virion protein B</fullName>
    </submittedName>
</protein>
<dbReference type="EMBL" id="MN478376">
    <property type="protein sequence ID" value="QGH45087.1"/>
    <property type="molecule type" value="Genomic_DNA"/>
</dbReference>
<dbReference type="Proteomes" id="UP000386225">
    <property type="component" value="Segment"/>
</dbReference>
<reference evidence="1 2" key="1">
    <citation type="submission" date="2019-09" db="EMBL/GenBank/DDBJ databases">
        <title>Bacteriophage as agents antimicrobiens.</title>
        <authorList>
            <person name="Lightbourn L."/>
            <person name="Amarillas L."/>
            <person name="Estrada M."/>
            <person name="Leon R."/>
            <person name="Figueroa L."/>
            <person name="Patron O."/>
            <person name="Leon J."/>
        </authorList>
    </citation>
    <scope>NUCLEOTIDE SEQUENCE [LARGE SCALE GENOMIC DNA]</scope>
</reference>
<keyword evidence="2" id="KW-1185">Reference proteome</keyword>
<sequence>MVQRTATEGLSPLGTPQGRTAQVIQRAVQKPIVDANATTRVSNLLNGLASLTGAASEAAFKQAQIDVENKKIDGMSKAVSGGQLGQEASKAEQMGYDLVQSQSELGRINEQLANHLVANPETSDEEFDALKNEQYGALMAKYQDRAPEVFKAISVKAQESQMALYKVQQNSRERYRKQKGQETLNYNIGSQLDAAHTIDQGVDLIHQFMGQGKQLGLSEFETKDIIFDQMKLSASQGDNRLLEFVKGTDWGRYTLDVKQAQGAYTSFQKQKEAEIKAAQREYQAALQQQNVWAYGAGLAEIENMAKAGADPEAIMGKMQSLQKMGLKFTPSSVASYLTMGKQMSQAQIDLSKNIDSWQGNRGQFNLATNPYIPSTDKTKVLDAAEGAITQQAQNIPESQRADWTIQNLLQLSKQEGMPVKTIGSALSSMARLDPQSQFSPAVSTWTKYLIASDDQTIRMNVENEKDQALLFGMRDYLINNQGQDGEQALKTAIARGQAVRDNNVPLSSQQNKQISSKALTSVKQMRDPTQTTWYFRSESLPDSTRDYLSNRLAAETKKLYQVTGNIDQANQMAFKEFKQNNMILTGGVVANIGVNQLATFVPEFAKPGEDAESVQRKAVSALDYQISNLLAAQSKEDGVKYERDAAKVIFTNSGNTYQINVGGLNVGTFYTSDLKGQFNEDYFRKWSAEQDKQQGISTRYHEMKDTKDLQEQLNRMMPKY</sequence>
<evidence type="ECO:0000313" key="1">
    <source>
        <dbReference type="EMBL" id="QGH45087.1"/>
    </source>
</evidence>